<reference evidence="5 6" key="1">
    <citation type="submission" date="2015-06" db="EMBL/GenBank/DDBJ databases">
        <title>Draft genome of the ant-associated black yeast Phialophora attae CBS 131958.</title>
        <authorList>
            <person name="Moreno L.F."/>
            <person name="Stielow B.J."/>
            <person name="de Hoog S."/>
            <person name="Vicente V.A."/>
            <person name="Weiss V.A."/>
            <person name="de Vries M."/>
            <person name="Cruz L.M."/>
            <person name="Souza E.M."/>
        </authorList>
    </citation>
    <scope>NUCLEOTIDE SEQUENCE [LARGE SCALE GENOMIC DNA]</scope>
    <source>
        <strain evidence="5 6">CBS 131958</strain>
    </source>
</reference>
<evidence type="ECO:0000259" key="4">
    <source>
        <dbReference type="Pfam" id="PF24962"/>
    </source>
</evidence>
<feature type="domain" description="Clr5" evidence="2">
    <location>
        <begin position="2"/>
        <end position="49"/>
    </location>
</feature>
<evidence type="ECO:0000259" key="3">
    <source>
        <dbReference type="Pfam" id="PF24465"/>
    </source>
</evidence>
<feature type="domain" description="DUF7767" evidence="4">
    <location>
        <begin position="486"/>
        <end position="575"/>
    </location>
</feature>
<name>A0A0N1H7M0_9EURO</name>
<accession>A0A0N1H7M0</accession>
<evidence type="ECO:0000256" key="1">
    <source>
        <dbReference type="SAM" id="MobiDB-lite"/>
    </source>
</evidence>
<dbReference type="Proteomes" id="UP000038010">
    <property type="component" value="Unassembled WGS sequence"/>
</dbReference>
<dbReference type="GeneID" id="28737984"/>
<dbReference type="PANTHER" id="PTHR38788">
    <property type="entry name" value="CLR5 DOMAIN-CONTAINING PROTEIN"/>
    <property type="match status" value="1"/>
</dbReference>
<dbReference type="STRING" id="1664694.A0A0N1H7M0"/>
<dbReference type="AlphaFoldDB" id="A0A0N1H7M0"/>
<feature type="region of interest" description="Disordered" evidence="1">
    <location>
        <begin position="136"/>
        <end position="155"/>
    </location>
</feature>
<evidence type="ECO:0000313" key="5">
    <source>
        <dbReference type="EMBL" id="KPI38734.1"/>
    </source>
</evidence>
<feature type="compositionally biased region" description="Basic and acidic residues" evidence="1">
    <location>
        <begin position="167"/>
        <end position="180"/>
    </location>
</feature>
<dbReference type="Pfam" id="PF24962">
    <property type="entry name" value="DUF7767"/>
    <property type="match status" value="1"/>
</dbReference>
<protein>
    <submittedName>
        <fullName evidence="5">Uncharacterized protein</fullName>
    </submittedName>
</protein>
<evidence type="ECO:0000313" key="6">
    <source>
        <dbReference type="Proteomes" id="UP000038010"/>
    </source>
</evidence>
<dbReference type="PANTHER" id="PTHR38788:SF5">
    <property type="entry name" value="CLR5 DOMAIN-CONTAINING PROTEIN"/>
    <property type="match status" value="1"/>
</dbReference>
<dbReference type="VEuPathDB" id="FungiDB:AB675_5860"/>
<dbReference type="OrthoDB" id="4115389at2759"/>
<sequence>MAQYRDVCYRLYIDERKPLDDIMATMREDYNFVPSKRAFQQQFRRWGFPSKQNPAHRNADLVARVKELWENNYTQPQMLQTLTEEGYEIKERELMRLRAKNRWLLRIPNGTKSKAPEMETMEDLMQQIENAAAEHVNDPTSPSMTNGVEAKPTKEGLDEILNKRQELQAKRKAESDEKWASKKRRRRTKSYAGIEADPPGPPRFPSETTLDESKVILELDNKQYRAMRDQFQAMCEADGIIKKTLAGNEKWAAVKERLIQENESLQAVFWHDKSNEEQKRLALDVVCTDVTKRIRSVGRRMTIAEAKNVLGINPEQSRNIRNSFYITLKDDKFTSKLETGLEHWNELKQQWVESSDILQEVFAQGEADPQFQEKQKALEALCRDVMKRLRDDQAKGKSAAVMPAVPINPEANSAPVRTAQAATRLAEEAAAQPLDHDQSESAYQFANAAQDLSELQQIDASRIDPSLLAAGNFASAPSPIVNPMGNPIPIYIRTHPKSQAHSSDKMWLATLSTRSVQELRALIDAKWPDASLARIDGIERAPDGKEISYLMEEDVELDAYLDHVNKATFEVQLNPGRQ</sequence>
<proteinExistence type="predicted"/>
<feature type="region of interest" description="Disordered" evidence="1">
    <location>
        <begin position="167"/>
        <end position="211"/>
    </location>
</feature>
<gene>
    <name evidence="5" type="ORF">AB675_5860</name>
</gene>
<feature type="domain" description="Tri-helical" evidence="3">
    <location>
        <begin position="213"/>
        <end position="296"/>
    </location>
</feature>
<comment type="caution">
    <text evidence="5">The sequence shown here is derived from an EMBL/GenBank/DDBJ whole genome shotgun (WGS) entry which is preliminary data.</text>
</comment>
<keyword evidence="6" id="KW-1185">Reference proteome</keyword>
<dbReference type="Pfam" id="PF14420">
    <property type="entry name" value="Clr5"/>
    <property type="match status" value="1"/>
</dbReference>
<organism evidence="5 6">
    <name type="scientific">Cyphellophora attinorum</name>
    <dbReference type="NCBI Taxonomy" id="1664694"/>
    <lineage>
        <taxon>Eukaryota</taxon>
        <taxon>Fungi</taxon>
        <taxon>Dikarya</taxon>
        <taxon>Ascomycota</taxon>
        <taxon>Pezizomycotina</taxon>
        <taxon>Eurotiomycetes</taxon>
        <taxon>Chaetothyriomycetidae</taxon>
        <taxon>Chaetothyriales</taxon>
        <taxon>Cyphellophoraceae</taxon>
        <taxon>Cyphellophora</taxon>
    </lineage>
</organism>
<evidence type="ECO:0000259" key="2">
    <source>
        <dbReference type="Pfam" id="PF14420"/>
    </source>
</evidence>
<dbReference type="InterPro" id="IPR056669">
    <property type="entry name" value="DUF7767"/>
</dbReference>
<dbReference type="InterPro" id="IPR025676">
    <property type="entry name" value="Clr5_dom"/>
</dbReference>
<feature type="domain" description="Tri-helical" evidence="3">
    <location>
        <begin position="306"/>
        <end position="392"/>
    </location>
</feature>
<dbReference type="RefSeq" id="XP_017998697.1">
    <property type="nucleotide sequence ID" value="XM_018146104.1"/>
</dbReference>
<dbReference type="Pfam" id="PF24465">
    <property type="entry name" value="Tri-helical"/>
    <property type="match status" value="2"/>
</dbReference>
<dbReference type="InterPro" id="IPR057940">
    <property type="entry name" value="Tri-helical_dom"/>
</dbReference>
<dbReference type="EMBL" id="LFJN01000017">
    <property type="protein sequence ID" value="KPI38734.1"/>
    <property type="molecule type" value="Genomic_DNA"/>
</dbReference>